<evidence type="ECO:0008006" key="3">
    <source>
        <dbReference type="Google" id="ProtNLM"/>
    </source>
</evidence>
<dbReference type="Proteomes" id="UP000468717">
    <property type="component" value="Unassembled WGS sequence"/>
</dbReference>
<sequence length="64" mass="7049">LLRASRATPELLDTAVATASDQGWRRPLLAWLGVQRLRAEQAGDTQTAQRIARRMAVVEQPLAP</sequence>
<proteinExistence type="predicted"/>
<organism evidence="1 2">
    <name type="scientific">Janthinobacterium violaceinigrum</name>
    <dbReference type="NCBI Taxonomy" id="2654252"/>
    <lineage>
        <taxon>Bacteria</taxon>
        <taxon>Pseudomonadati</taxon>
        <taxon>Pseudomonadota</taxon>
        <taxon>Betaproteobacteria</taxon>
        <taxon>Burkholderiales</taxon>
        <taxon>Oxalobacteraceae</taxon>
        <taxon>Janthinobacterium</taxon>
    </lineage>
</organism>
<reference evidence="1 2" key="1">
    <citation type="submission" date="2019-10" db="EMBL/GenBank/DDBJ databases">
        <title>Three novel species isolated from a subtropical stream in China.</title>
        <authorList>
            <person name="Lu H."/>
        </authorList>
    </citation>
    <scope>NUCLEOTIDE SEQUENCE [LARGE SCALE GENOMIC DNA]</scope>
    <source>
        <strain evidence="1 2">FT13W</strain>
    </source>
</reference>
<evidence type="ECO:0000313" key="1">
    <source>
        <dbReference type="EMBL" id="KAB8061805.1"/>
    </source>
</evidence>
<accession>A0A6I1HT69</accession>
<comment type="caution">
    <text evidence="1">The sequence shown here is derived from an EMBL/GenBank/DDBJ whole genome shotgun (WGS) entry which is preliminary data.</text>
</comment>
<dbReference type="AlphaFoldDB" id="A0A6I1HT69"/>
<protein>
    <recommendedName>
        <fullName evidence="3">Helix-turn-helix transcriptional regulator</fullName>
    </recommendedName>
</protein>
<gene>
    <name evidence="1" type="ORF">GCN75_23455</name>
</gene>
<evidence type="ECO:0000313" key="2">
    <source>
        <dbReference type="Proteomes" id="UP000468717"/>
    </source>
</evidence>
<keyword evidence="2" id="KW-1185">Reference proteome</keyword>
<dbReference type="EMBL" id="WFLI01000036">
    <property type="protein sequence ID" value="KAB8061805.1"/>
    <property type="molecule type" value="Genomic_DNA"/>
</dbReference>
<name>A0A6I1HT69_9BURK</name>
<feature type="non-terminal residue" evidence="1">
    <location>
        <position position="1"/>
    </location>
</feature>